<dbReference type="GeneTree" id="ENSGT00950000185224"/>
<reference evidence="1" key="1">
    <citation type="submission" date="2025-08" db="UniProtKB">
        <authorList>
            <consortium name="Ensembl"/>
        </authorList>
    </citation>
    <scope>IDENTIFICATION</scope>
</reference>
<dbReference type="Proteomes" id="UP000694561">
    <property type="component" value="Unplaced"/>
</dbReference>
<accession>A0A8C6APU0</accession>
<reference evidence="1" key="2">
    <citation type="submission" date="2025-09" db="UniProtKB">
        <authorList>
            <consortium name="Ensembl"/>
        </authorList>
    </citation>
    <scope>IDENTIFICATION</scope>
</reference>
<protein>
    <submittedName>
        <fullName evidence="1">Uncharacterized protein</fullName>
    </submittedName>
</protein>
<sequence>MKDSDGFFPSAFQAKASSQPCISCQLWFSEPSPEWRTPSHTHHTRQCRQPHREWQRRCRHHRSRCLPDTWTSQHRRCAHSVSAAPLQGSLVSSSRAQCCLRSAVHTCLGQPPAA</sequence>
<evidence type="ECO:0000313" key="2">
    <source>
        <dbReference type="Proteomes" id="UP000694561"/>
    </source>
</evidence>
<name>A0A8C6APU0_MONMO</name>
<dbReference type="Ensembl" id="ENSMMNT00015004668.1">
    <property type="protein sequence ID" value="ENSMMNP00015004238.1"/>
    <property type="gene ID" value="ENSMMNG00015003228.1"/>
</dbReference>
<dbReference type="AlphaFoldDB" id="A0A8C6APU0"/>
<organism evidence="1 2">
    <name type="scientific">Monodon monoceros</name>
    <name type="common">Narwhal</name>
    <name type="synonym">Ceratodon monodon</name>
    <dbReference type="NCBI Taxonomy" id="40151"/>
    <lineage>
        <taxon>Eukaryota</taxon>
        <taxon>Metazoa</taxon>
        <taxon>Chordata</taxon>
        <taxon>Craniata</taxon>
        <taxon>Vertebrata</taxon>
        <taxon>Euteleostomi</taxon>
        <taxon>Mammalia</taxon>
        <taxon>Eutheria</taxon>
        <taxon>Laurasiatheria</taxon>
        <taxon>Artiodactyla</taxon>
        <taxon>Whippomorpha</taxon>
        <taxon>Cetacea</taxon>
        <taxon>Odontoceti</taxon>
        <taxon>Monodontidae</taxon>
        <taxon>Monodon</taxon>
    </lineage>
</organism>
<keyword evidence="2" id="KW-1185">Reference proteome</keyword>
<evidence type="ECO:0000313" key="1">
    <source>
        <dbReference type="Ensembl" id="ENSMMNP00015004238.1"/>
    </source>
</evidence>
<proteinExistence type="predicted"/>